<dbReference type="AlphaFoldDB" id="A0AAD3H2H9"/>
<evidence type="ECO:0000313" key="4">
    <source>
        <dbReference type="Proteomes" id="UP001054902"/>
    </source>
</evidence>
<comment type="similarity">
    <text evidence="1">Belongs to the peptidase M24A family. Methionine aminopeptidase type 1 subfamily.</text>
</comment>
<dbReference type="Gene3D" id="6.10.140.2220">
    <property type="match status" value="1"/>
</dbReference>
<feature type="domain" description="C6H2-type" evidence="2">
    <location>
        <begin position="6"/>
        <end position="62"/>
    </location>
</feature>
<keyword evidence="1" id="KW-0863">Zinc-finger</keyword>
<organism evidence="3 4">
    <name type="scientific">Chaetoceros tenuissimus</name>
    <dbReference type="NCBI Taxonomy" id="426638"/>
    <lineage>
        <taxon>Eukaryota</taxon>
        <taxon>Sar</taxon>
        <taxon>Stramenopiles</taxon>
        <taxon>Ochrophyta</taxon>
        <taxon>Bacillariophyta</taxon>
        <taxon>Coscinodiscophyceae</taxon>
        <taxon>Chaetocerotophycidae</taxon>
        <taxon>Chaetocerotales</taxon>
        <taxon>Chaetocerotaceae</taxon>
        <taxon>Chaetoceros</taxon>
    </lineage>
</organism>
<accession>A0AAD3H2H9</accession>
<evidence type="ECO:0000259" key="2">
    <source>
        <dbReference type="PROSITE" id="PS52013"/>
    </source>
</evidence>
<dbReference type="EMBL" id="BLLK01000023">
    <property type="protein sequence ID" value="GFH47494.1"/>
    <property type="molecule type" value="Genomic_DNA"/>
</dbReference>
<dbReference type="Proteomes" id="UP001054902">
    <property type="component" value="Unassembled WGS sequence"/>
</dbReference>
<protein>
    <recommendedName>
        <fullName evidence="2">C6H2-type domain-containing protein</fullName>
    </recommendedName>
</protein>
<keyword evidence="1" id="KW-0862">Zinc</keyword>
<gene>
    <name evidence="3" type="ORF">CTEN210_03969</name>
</gene>
<reference evidence="3 4" key="1">
    <citation type="journal article" date="2021" name="Sci. Rep.">
        <title>The genome of the diatom Chaetoceros tenuissimus carries an ancient integrated fragment of an extant virus.</title>
        <authorList>
            <person name="Hongo Y."/>
            <person name="Kimura K."/>
            <person name="Takaki Y."/>
            <person name="Yoshida Y."/>
            <person name="Baba S."/>
            <person name="Kobayashi G."/>
            <person name="Nagasaki K."/>
            <person name="Hano T."/>
            <person name="Tomaru Y."/>
        </authorList>
    </citation>
    <scope>NUCLEOTIDE SEQUENCE [LARGE SCALE GENOMIC DNA]</scope>
    <source>
        <strain evidence="3 4">NIES-3715</strain>
    </source>
</reference>
<comment type="caution">
    <text evidence="3">The sequence shown here is derived from an EMBL/GenBank/DDBJ whole genome shotgun (WGS) entry which is preliminary data.</text>
</comment>
<dbReference type="PROSITE" id="PS52013">
    <property type="entry name" value="ZF_C6H2"/>
    <property type="match status" value="1"/>
</dbReference>
<sequence>MEVVIGTSCKGCGKVQDGTNKFKACPICIELKMLPSMYCCEECFRADWKSHKKKHEEFSNSKTAYLESLQLKPGFERAATKQYRQDLKRASEAEKLTYEYARNSISSAMAALDYNKAEILCRKAIIRFPTNPEPYYQMAQILFRQDEVVNAMGFLHLSMEKTCRILLTAQTTKPSSMDEFYLSHYVQRGQFLNTMYMSFHYMRKDWIFNVKGVMSLWSYYFEIIKDKNSFDRDVNLLDPETVTSLLESMRNEPTNQISCNRSSSPYFDGEWVIAHGLTSAIGKTLNHRVAMVKGDDLNEEGRVAVVFKEGGPIKYLKVENLKHARTVNAKAALLMHLEEPAQWRFMMNDFFEA</sequence>
<dbReference type="Pfam" id="PF15801">
    <property type="entry name" value="zf-C6H2"/>
    <property type="match status" value="1"/>
</dbReference>
<dbReference type="InterPro" id="IPR011990">
    <property type="entry name" value="TPR-like_helical_dom_sf"/>
</dbReference>
<keyword evidence="4" id="KW-1185">Reference proteome</keyword>
<dbReference type="SUPFAM" id="SSF48452">
    <property type="entry name" value="TPR-like"/>
    <property type="match status" value="1"/>
</dbReference>
<dbReference type="Gene3D" id="1.25.40.10">
    <property type="entry name" value="Tetratricopeptide repeat domain"/>
    <property type="match status" value="1"/>
</dbReference>
<keyword evidence="1" id="KW-0479">Metal-binding</keyword>
<proteinExistence type="inferred from homology"/>
<dbReference type="InterPro" id="IPR031615">
    <property type="entry name" value="Zfn-C6H2"/>
</dbReference>
<evidence type="ECO:0000256" key="1">
    <source>
        <dbReference type="PROSITE-ProRule" id="PRU01357"/>
    </source>
</evidence>
<evidence type="ECO:0000313" key="3">
    <source>
        <dbReference type="EMBL" id="GFH47494.1"/>
    </source>
</evidence>
<name>A0AAD3H2H9_9STRA</name>
<dbReference type="GO" id="GO:0008270">
    <property type="term" value="F:zinc ion binding"/>
    <property type="evidence" value="ECO:0007669"/>
    <property type="project" value="UniProtKB-KW"/>
</dbReference>